<dbReference type="InterPro" id="IPR036728">
    <property type="entry name" value="PBP_GOBP_sf"/>
</dbReference>
<reference evidence="6 7" key="1">
    <citation type="journal article" date="2019" name="Commun. Biol.">
        <title>The bagworm genome reveals a unique fibroin gene that provides high tensile strength.</title>
        <authorList>
            <person name="Kono N."/>
            <person name="Nakamura H."/>
            <person name="Ohtoshi R."/>
            <person name="Tomita M."/>
            <person name="Numata K."/>
            <person name="Arakawa K."/>
        </authorList>
    </citation>
    <scope>NUCLEOTIDE SEQUENCE [LARGE SCALE GENOMIC DNA]</scope>
</reference>
<accession>A0A4C1W7I4</accession>
<dbReference type="GO" id="GO:0005549">
    <property type="term" value="F:odorant binding"/>
    <property type="evidence" value="ECO:0007669"/>
    <property type="project" value="InterPro"/>
</dbReference>
<feature type="compositionally biased region" description="Basic and acidic residues" evidence="4">
    <location>
        <begin position="123"/>
        <end position="138"/>
    </location>
</feature>
<dbReference type="Gene3D" id="1.10.238.20">
    <property type="entry name" value="Pheromone/general odorant binding protein domain"/>
    <property type="match status" value="1"/>
</dbReference>
<evidence type="ECO:0000256" key="4">
    <source>
        <dbReference type="SAM" id="MobiDB-lite"/>
    </source>
</evidence>
<comment type="caution">
    <text evidence="6">The sequence shown here is derived from an EMBL/GenBank/DDBJ whole genome shotgun (WGS) entry which is preliminary data.</text>
</comment>
<evidence type="ECO:0000256" key="1">
    <source>
        <dbReference type="ARBA" id="ARBA00004613"/>
    </source>
</evidence>
<evidence type="ECO:0000256" key="5">
    <source>
        <dbReference type="SAM" id="SignalP"/>
    </source>
</evidence>
<evidence type="ECO:0000313" key="7">
    <source>
        <dbReference type="Proteomes" id="UP000299102"/>
    </source>
</evidence>
<feature type="region of interest" description="Disordered" evidence="4">
    <location>
        <begin position="179"/>
        <end position="211"/>
    </location>
</feature>
<dbReference type="EMBL" id="BGZK01000485">
    <property type="protein sequence ID" value="GBP46502.1"/>
    <property type="molecule type" value="Genomic_DNA"/>
</dbReference>
<dbReference type="GO" id="GO:0005576">
    <property type="term" value="C:extracellular region"/>
    <property type="evidence" value="ECO:0007669"/>
    <property type="project" value="UniProtKB-SubCell"/>
</dbReference>
<evidence type="ECO:0000313" key="6">
    <source>
        <dbReference type="EMBL" id="GBP46502.1"/>
    </source>
</evidence>
<gene>
    <name evidence="6" type="primary">Obp71</name>
    <name evidence="6" type="ORF">EVAR_45922_1</name>
</gene>
<evidence type="ECO:0000256" key="3">
    <source>
        <dbReference type="ARBA" id="ARBA00022525"/>
    </source>
</evidence>
<feature type="region of interest" description="Disordered" evidence="4">
    <location>
        <begin position="43"/>
        <end position="147"/>
    </location>
</feature>
<dbReference type="PANTHER" id="PTHR21066:SF9">
    <property type="entry name" value="ODORANT-BINDING PROTEIN 59A"/>
    <property type="match status" value="1"/>
</dbReference>
<protein>
    <submittedName>
        <fullName evidence="6">General odorant-binding protein 71</fullName>
    </submittedName>
</protein>
<feature type="chain" id="PRO_5020027887" evidence="5">
    <location>
        <begin position="19"/>
        <end position="281"/>
    </location>
</feature>
<dbReference type="STRING" id="151549.A0A4C1W7I4"/>
<proteinExistence type="inferred from homology"/>
<dbReference type="AlphaFoldDB" id="A0A4C1W7I4"/>
<dbReference type="Proteomes" id="UP000299102">
    <property type="component" value="Unassembled WGS sequence"/>
</dbReference>
<dbReference type="InterPro" id="IPR052295">
    <property type="entry name" value="Odorant-binding_protein"/>
</dbReference>
<feature type="signal peptide" evidence="5">
    <location>
        <begin position="1"/>
        <end position="18"/>
    </location>
</feature>
<comment type="subcellular location">
    <subcellularLocation>
        <location evidence="1">Secreted</location>
    </subcellularLocation>
</comment>
<keyword evidence="7" id="KW-1185">Reference proteome</keyword>
<keyword evidence="5" id="KW-0732">Signal</keyword>
<dbReference type="PANTHER" id="PTHR21066">
    <property type="entry name" value="ODORANT-BINDING PROTEIN 59A-RELATED"/>
    <property type="match status" value="1"/>
</dbReference>
<feature type="compositionally biased region" description="Basic and acidic residues" evidence="4">
    <location>
        <begin position="179"/>
        <end position="194"/>
    </location>
</feature>
<sequence>MRLALALMVCTIVSECHGLKCRSDGGPRAEDMKTVYMDCLKRQEGRHNATGPRDQGPRRSQGRWREGEGGRGERDDSMDDDYGDMPKYKYGPMNQPSKRYKREKQRKEKNSGQRSQYNPNMSDKSDSGDNHRDDRNSSEKSMSASDRKKNCALHCFLEELDMRSHYSVAGLLGRNRILKGDRPDRERERERKSGPPELSITGQKTDENGMPDRYMVNHVLLKDVRSEDLKDFLQESIEECFKYYITVDRNPDKCEFSKNLMMCLSEKGRSNCDDWKDDIRF</sequence>
<evidence type="ECO:0000256" key="2">
    <source>
        <dbReference type="ARBA" id="ARBA00008098"/>
    </source>
</evidence>
<dbReference type="SUPFAM" id="SSF47565">
    <property type="entry name" value="Insect pheromone/odorant-binding proteins"/>
    <property type="match status" value="1"/>
</dbReference>
<dbReference type="OrthoDB" id="8194482at2759"/>
<name>A0A4C1W7I4_EUMVA</name>
<feature type="compositionally biased region" description="Basic and acidic residues" evidence="4">
    <location>
        <begin position="63"/>
        <end position="75"/>
    </location>
</feature>
<feature type="compositionally biased region" description="Polar residues" evidence="4">
    <location>
        <begin position="112"/>
        <end position="122"/>
    </location>
</feature>
<keyword evidence="3" id="KW-0964">Secreted</keyword>
<comment type="similarity">
    <text evidence="2">Belongs to the PBP/GOBP family.</text>
</comment>
<organism evidence="6 7">
    <name type="scientific">Eumeta variegata</name>
    <name type="common">Bagworm moth</name>
    <name type="synonym">Eumeta japonica</name>
    <dbReference type="NCBI Taxonomy" id="151549"/>
    <lineage>
        <taxon>Eukaryota</taxon>
        <taxon>Metazoa</taxon>
        <taxon>Ecdysozoa</taxon>
        <taxon>Arthropoda</taxon>
        <taxon>Hexapoda</taxon>
        <taxon>Insecta</taxon>
        <taxon>Pterygota</taxon>
        <taxon>Neoptera</taxon>
        <taxon>Endopterygota</taxon>
        <taxon>Lepidoptera</taxon>
        <taxon>Glossata</taxon>
        <taxon>Ditrysia</taxon>
        <taxon>Tineoidea</taxon>
        <taxon>Psychidae</taxon>
        <taxon>Oiketicinae</taxon>
        <taxon>Eumeta</taxon>
    </lineage>
</organism>